<accession>F0QQI5</accession>
<dbReference type="Proteomes" id="UP000007484">
    <property type="component" value="Chromosome"/>
</dbReference>
<organism evidence="2 3">
    <name type="scientific">Mycoplasma suis (strain Illinois)</name>
    <dbReference type="NCBI Taxonomy" id="768700"/>
    <lineage>
        <taxon>Bacteria</taxon>
        <taxon>Bacillati</taxon>
        <taxon>Mycoplasmatota</taxon>
        <taxon>Mollicutes</taxon>
        <taxon>Mycoplasmataceae</taxon>
        <taxon>Mycoplasma</taxon>
    </lineage>
</organism>
<dbReference type="KEGG" id="mss:MSU_0211"/>
<reference evidence="2 3" key="1">
    <citation type="journal article" date="2011" name="J. Bacteriol.">
        <title>Complete genome sequences of two hemotropic Mycoplasmas, Mycoplasma haemofelis strain Ohio2 and Mycoplasma suis strain Illinois.</title>
        <authorList>
            <person name="Messick J.B."/>
            <person name="Santos A.P."/>
            <person name="Guimaraes A.M."/>
        </authorList>
    </citation>
    <scope>NUCLEOTIDE SEQUENCE [LARGE SCALE GENOMIC DNA]</scope>
    <source>
        <strain evidence="2 3">Illinois</strain>
    </source>
</reference>
<evidence type="ECO:0000313" key="2">
    <source>
        <dbReference type="EMBL" id="ADX97755.1"/>
    </source>
</evidence>
<keyword evidence="3" id="KW-1185">Reference proteome</keyword>
<dbReference type="AlphaFoldDB" id="F0QQI5"/>
<evidence type="ECO:0000256" key="1">
    <source>
        <dbReference type="SAM" id="Phobius"/>
    </source>
</evidence>
<sequence length="178" mass="20008">MPIKTIGGYGWTLVAGAFSAVAAGGYGAVSLLGKDKVLDYASFDFDNTSKKVNPNITYGEYITKDHVSKGEIKGICKEWKQGRITRLEKESCEKKIQEKWSGSVENQPEVWFSSNLSSIVEVLKEHFNEKDQFQESMFSVDTEWEIGDLACKPKQSFGEEAIEVSCHFKKDKEVFISN</sequence>
<name>F0QQI5_MYCSL</name>
<evidence type="ECO:0000313" key="3">
    <source>
        <dbReference type="Proteomes" id="UP000007484"/>
    </source>
</evidence>
<dbReference type="EMBL" id="CP002525">
    <property type="protein sequence ID" value="ADX97755.1"/>
    <property type="molecule type" value="Genomic_DNA"/>
</dbReference>
<keyword evidence="1" id="KW-1133">Transmembrane helix</keyword>
<protein>
    <submittedName>
        <fullName evidence="2">Uncharacterized protein</fullName>
    </submittedName>
</protein>
<dbReference type="STRING" id="768700.MSU_0211"/>
<gene>
    <name evidence="2" type="ordered locus">MSU_0211</name>
</gene>
<proteinExistence type="predicted"/>
<feature type="transmembrane region" description="Helical" evidence="1">
    <location>
        <begin position="6"/>
        <end position="29"/>
    </location>
</feature>
<dbReference type="HOGENOM" id="CLU_125432_0_0_14"/>
<keyword evidence="1" id="KW-0812">Transmembrane</keyword>
<dbReference type="RefSeq" id="WP_013609703.1">
    <property type="nucleotide sequence ID" value="NC_015155.1"/>
</dbReference>
<keyword evidence="1" id="KW-0472">Membrane</keyword>